<dbReference type="InterPro" id="IPR029485">
    <property type="entry name" value="CAT_C"/>
</dbReference>
<dbReference type="Pfam" id="PF13520">
    <property type="entry name" value="AA_permease_2"/>
    <property type="match status" value="1"/>
</dbReference>
<dbReference type="GO" id="GO:0015189">
    <property type="term" value="F:L-lysine transmembrane transporter activity"/>
    <property type="evidence" value="ECO:0007669"/>
    <property type="project" value="TreeGrafter"/>
</dbReference>
<name>A0A2I0A7Y8_9ASPA</name>
<evidence type="ECO:0000256" key="9">
    <source>
        <dbReference type="SAM" id="Phobius"/>
    </source>
</evidence>
<proteinExistence type="inferred from homology"/>
<feature type="transmembrane region" description="Helical" evidence="9">
    <location>
        <begin position="567"/>
        <end position="586"/>
    </location>
</feature>
<keyword evidence="3" id="KW-0813">Transport</keyword>
<feature type="transmembrane region" description="Helical" evidence="9">
    <location>
        <begin position="541"/>
        <end position="561"/>
    </location>
</feature>
<dbReference type="STRING" id="1088818.A0A2I0A7Y8"/>
<comment type="subcellular location">
    <subcellularLocation>
        <location evidence="1">Membrane</location>
        <topology evidence="1">Multi-pass membrane protein</topology>
    </subcellularLocation>
</comment>
<feature type="transmembrane region" description="Helical" evidence="9">
    <location>
        <begin position="452"/>
        <end position="475"/>
    </location>
</feature>
<organism evidence="11 12">
    <name type="scientific">Apostasia shenzhenica</name>
    <dbReference type="NCBI Taxonomy" id="1088818"/>
    <lineage>
        <taxon>Eukaryota</taxon>
        <taxon>Viridiplantae</taxon>
        <taxon>Streptophyta</taxon>
        <taxon>Embryophyta</taxon>
        <taxon>Tracheophyta</taxon>
        <taxon>Spermatophyta</taxon>
        <taxon>Magnoliopsida</taxon>
        <taxon>Liliopsida</taxon>
        <taxon>Asparagales</taxon>
        <taxon>Orchidaceae</taxon>
        <taxon>Apostasioideae</taxon>
        <taxon>Apostasia</taxon>
    </lineage>
</organism>
<feature type="transmembrane region" description="Helical" evidence="9">
    <location>
        <begin position="180"/>
        <end position="200"/>
    </location>
</feature>
<dbReference type="OrthoDB" id="3900342at2759"/>
<evidence type="ECO:0000256" key="5">
    <source>
        <dbReference type="ARBA" id="ARBA00022970"/>
    </source>
</evidence>
<feature type="transmembrane region" description="Helical" evidence="9">
    <location>
        <begin position="256"/>
        <end position="278"/>
    </location>
</feature>
<feature type="region of interest" description="Disordered" evidence="8">
    <location>
        <begin position="1"/>
        <end position="36"/>
    </location>
</feature>
<feature type="domain" description="Cationic amino acid transporter C-terminal" evidence="10">
    <location>
        <begin position="542"/>
        <end position="591"/>
    </location>
</feature>
<dbReference type="PANTHER" id="PTHR43243:SF62">
    <property type="entry name" value="CATIONIC AMINO ACID TRANSPORTER 8, VACUOLAR"/>
    <property type="match status" value="1"/>
</dbReference>
<keyword evidence="12" id="KW-1185">Reference proteome</keyword>
<dbReference type="InterPro" id="IPR002293">
    <property type="entry name" value="AA/rel_permease1"/>
</dbReference>
<evidence type="ECO:0000256" key="3">
    <source>
        <dbReference type="ARBA" id="ARBA00022448"/>
    </source>
</evidence>
<dbReference type="FunFam" id="1.20.1740.10:FF:000035">
    <property type="entry name" value="Cationic amino acid transporter 5"/>
    <property type="match status" value="1"/>
</dbReference>
<keyword evidence="7 9" id="KW-0472">Membrane</keyword>
<evidence type="ECO:0000256" key="8">
    <source>
        <dbReference type="SAM" id="MobiDB-lite"/>
    </source>
</evidence>
<dbReference type="PANTHER" id="PTHR43243">
    <property type="entry name" value="INNER MEMBRANE TRANSPORTER YGJI-RELATED"/>
    <property type="match status" value="1"/>
</dbReference>
<feature type="transmembrane region" description="Helical" evidence="9">
    <location>
        <begin position="487"/>
        <end position="506"/>
    </location>
</feature>
<evidence type="ECO:0000313" key="11">
    <source>
        <dbReference type="EMBL" id="PKA51647.1"/>
    </source>
</evidence>
<keyword evidence="6 9" id="KW-1133">Transmembrane helix</keyword>
<evidence type="ECO:0000256" key="4">
    <source>
        <dbReference type="ARBA" id="ARBA00022692"/>
    </source>
</evidence>
<protein>
    <submittedName>
        <fullName evidence="11">Cationic amino acid transporter 5</fullName>
    </submittedName>
</protein>
<dbReference type="GO" id="GO:0005313">
    <property type="term" value="F:L-glutamate transmembrane transporter activity"/>
    <property type="evidence" value="ECO:0007669"/>
    <property type="project" value="TreeGrafter"/>
</dbReference>
<evidence type="ECO:0000256" key="1">
    <source>
        <dbReference type="ARBA" id="ARBA00004141"/>
    </source>
</evidence>
<evidence type="ECO:0000259" key="10">
    <source>
        <dbReference type="Pfam" id="PF13906"/>
    </source>
</evidence>
<accession>A0A2I0A7Y8</accession>
<dbReference type="Pfam" id="PF13906">
    <property type="entry name" value="AA_permease_C"/>
    <property type="match status" value="1"/>
</dbReference>
<evidence type="ECO:0000313" key="12">
    <source>
        <dbReference type="Proteomes" id="UP000236161"/>
    </source>
</evidence>
<keyword evidence="4 9" id="KW-0812">Transmembrane</keyword>
<dbReference type="Gene3D" id="1.20.1740.10">
    <property type="entry name" value="Amino acid/polyamine transporter I"/>
    <property type="match status" value="1"/>
</dbReference>
<feature type="transmembrane region" description="Helical" evidence="9">
    <location>
        <begin position="327"/>
        <end position="350"/>
    </location>
</feature>
<dbReference type="EMBL" id="KZ452013">
    <property type="protein sequence ID" value="PKA51647.1"/>
    <property type="molecule type" value="Genomic_DNA"/>
</dbReference>
<comment type="similarity">
    <text evidence="2">Belongs to the amino acid-polyamine-organocation (APC) superfamily. Cationic amino acid transporter (CAT) (TC 2.A.3.3) family.</text>
</comment>
<feature type="transmembrane region" description="Helical" evidence="9">
    <location>
        <begin position="103"/>
        <end position="124"/>
    </location>
</feature>
<feature type="transmembrane region" description="Helical" evidence="9">
    <location>
        <begin position="285"/>
        <end position="307"/>
    </location>
</feature>
<gene>
    <name evidence="11" type="primary">CAT5</name>
    <name evidence="11" type="ORF">AXF42_Ash003014</name>
</gene>
<dbReference type="Proteomes" id="UP000236161">
    <property type="component" value="Unassembled WGS sequence"/>
</dbReference>
<sequence length="616" mass="66111">MESALTKVLLESHPPPLAAKSAESPAMAGESTRGDGQSAARSYWRWSKADFFPEPSFRSWAAYRSALSSTCPRLRNRLLHRSSDADEVDLLSRRSENSMRRCLTWWDLAWLGFGVVVGTGIFVLTGQEARLSAGPAIVLSYAVSGFSALLSVFCYAEFAVEIPSAGGSFSYLRVELGDTVAYIAAANILLEALVGAAGLARSWTSYFATLIGREPDALRIHVPALAEGFNLLDPIAVVVLISCSAFAALGTQRTSILNWIASILTTGVIFFVICAGFAKANTSNLSPFFPFGAPGVFRAAAVVYWAYTGFDMMATMAEETKNPSRDIPIGLIGSMSSITAVYCAMALALVMMQRYSDLDTNAAYSVAFAAAGMKWAKYLVAIGALKGMTTGMLVGALGQARYTTQIARAHMIPPFFALVHPKTGTPIHATILVTLSSAAIALFSSLDVLASVSSISTLFIFMLMAVALLVRRYYVREVTSKSNLWKLILFLLLIAGSAVGISAYWNSGTSGWVGYAVAVPFWFVGTLGLAVVLPQQRAPKVWGVPLVPWLPSVSIVTNIFLMGSLGYAAFLRFGICTLVMLAYYLLIGVHATYDVSLEEEDAKLVNLNSEANTNGA</sequence>
<feature type="transmembrane region" description="Helical" evidence="9">
    <location>
        <begin position="229"/>
        <end position="250"/>
    </location>
</feature>
<dbReference type="PIRSF" id="PIRSF006060">
    <property type="entry name" value="AA_transporter"/>
    <property type="match status" value="1"/>
</dbReference>
<keyword evidence="5" id="KW-0029">Amino-acid transport</keyword>
<evidence type="ECO:0000256" key="6">
    <source>
        <dbReference type="ARBA" id="ARBA00022989"/>
    </source>
</evidence>
<evidence type="ECO:0000256" key="2">
    <source>
        <dbReference type="ARBA" id="ARBA00008572"/>
    </source>
</evidence>
<reference evidence="11 12" key="1">
    <citation type="journal article" date="2017" name="Nature">
        <title>The Apostasia genome and the evolution of orchids.</title>
        <authorList>
            <person name="Zhang G.Q."/>
            <person name="Liu K.W."/>
            <person name="Li Z."/>
            <person name="Lohaus R."/>
            <person name="Hsiao Y.Y."/>
            <person name="Niu S.C."/>
            <person name="Wang J.Y."/>
            <person name="Lin Y.C."/>
            <person name="Xu Q."/>
            <person name="Chen L.J."/>
            <person name="Yoshida K."/>
            <person name="Fujiwara S."/>
            <person name="Wang Z.W."/>
            <person name="Zhang Y.Q."/>
            <person name="Mitsuda N."/>
            <person name="Wang M."/>
            <person name="Liu G.H."/>
            <person name="Pecoraro L."/>
            <person name="Huang H.X."/>
            <person name="Xiao X.J."/>
            <person name="Lin M."/>
            <person name="Wu X.Y."/>
            <person name="Wu W.L."/>
            <person name="Chen Y.Y."/>
            <person name="Chang S.B."/>
            <person name="Sakamoto S."/>
            <person name="Ohme-Takagi M."/>
            <person name="Yagi M."/>
            <person name="Zeng S.J."/>
            <person name="Shen C.Y."/>
            <person name="Yeh C.M."/>
            <person name="Luo Y.B."/>
            <person name="Tsai W.C."/>
            <person name="Van de Peer Y."/>
            <person name="Liu Z.J."/>
        </authorList>
    </citation>
    <scope>NUCLEOTIDE SEQUENCE [LARGE SCALE GENOMIC DNA]</scope>
    <source>
        <strain evidence="12">cv. Shenzhen</strain>
        <tissue evidence="11">Stem</tissue>
    </source>
</reference>
<feature type="transmembrane region" description="Helical" evidence="9">
    <location>
        <begin position="136"/>
        <end position="160"/>
    </location>
</feature>
<evidence type="ECO:0000256" key="7">
    <source>
        <dbReference type="ARBA" id="ARBA00023136"/>
    </source>
</evidence>
<feature type="transmembrane region" description="Helical" evidence="9">
    <location>
        <begin position="512"/>
        <end position="534"/>
    </location>
</feature>
<dbReference type="AlphaFoldDB" id="A0A2I0A7Y8"/>
<dbReference type="GO" id="GO:0005886">
    <property type="term" value="C:plasma membrane"/>
    <property type="evidence" value="ECO:0007669"/>
    <property type="project" value="TreeGrafter"/>
</dbReference>